<dbReference type="OrthoDB" id="2389632at2"/>
<reference evidence="2 3" key="1">
    <citation type="submission" date="2016-11" db="EMBL/GenBank/DDBJ databases">
        <authorList>
            <person name="Jaros S."/>
            <person name="Januszkiewicz K."/>
            <person name="Wedrychowicz H."/>
        </authorList>
    </citation>
    <scope>NUCLEOTIDE SEQUENCE [LARGE SCALE GENOMIC DNA]</scope>
    <source>
        <strain evidence="2 3">DSM 16010</strain>
    </source>
</reference>
<name>A0A1M7IG84_9BACL</name>
<evidence type="ECO:0000313" key="3">
    <source>
        <dbReference type="Proteomes" id="UP000184206"/>
    </source>
</evidence>
<dbReference type="EMBL" id="FRCF01000010">
    <property type="protein sequence ID" value="SHM39761.1"/>
    <property type="molecule type" value="Genomic_DNA"/>
</dbReference>
<feature type="transmembrane region" description="Helical" evidence="1">
    <location>
        <begin position="178"/>
        <end position="203"/>
    </location>
</feature>
<evidence type="ECO:0008006" key="4">
    <source>
        <dbReference type="Google" id="ProtNLM"/>
    </source>
</evidence>
<proteinExistence type="predicted"/>
<feature type="transmembrane region" description="Helical" evidence="1">
    <location>
        <begin position="142"/>
        <end position="166"/>
    </location>
</feature>
<dbReference type="RefSeq" id="WP_072710512.1">
    <property type="nucleotide sequence ID" value="NZ_FRCF01000010.1"/>
</dbReference>
<keyword evidence="1" id="KW-1133">Transmembrane helix</keyword>
<feature type="transmembrane region" description="Helical" evidence="1">
    <location>
        <begin position="35"/>
        <end position="56"/>
    </location>
</feature>
<sequence length="207" mass="23358">MIDNTEKLNPLSYFYLSLIFPNRALNHKKAASPQVSVLISTLPVILFLILGLFPFYTVFEAGFGDGTFIITSGVIALIYLWAFYAAGFLVFHFMNKKMLKQPKSLLKLLHDYGVLALLTQSLLVLIAAFILVLHLIPGDASIAFVVTIPSIILVMFAYLAFAIFIFGKYLIKEENKRAIQWILVFITLQLSVAFIFLVLPLLFLRFS</sequence>
<evidence type="ECO:0000256" key="1">
    <source>
        <dbReference type="SAM" id="Phobius"/>
    </source>
</evidence>
<feature type="transmembrane region" description="Helical" evidence="1">
    <location>
        <begin position="112"/>
        <end position="136"/>
    </location>
</feature>
<organism evidence="2 3">
    <name type="scientific">Lacicoccus alkaliphilus DSM 16010</name>
    <dbReference type="NCBI Taxonomy" id="1123231"/>
    <lineage>
        <taxon>Bacteria</taxon>
        <taxon>Bacillati</taxon>
        <taxon>Bacillota</taxon>
        <taxon>Bacilli</taxon>
        <taxon>Bacillales</taxon>
        <taxon>Salinicoccaceae</taxon>
        <taxon>Lacicoccus</taxon>
    </lineage>
</organism>
<keyword evidence="1" id="KW-0812">Transmembrane</keyword>
<dbReference type="STRING" id="1123231.SAMN02745189_02086"/>
<dbReference type="Proteomes" id="UP000184206">
    <property type="component" value="Unassembled WGS sequence"/>
</dbReference>
<keyword evidence="3" id="KW-1185">Reference proteome</keyword>
<feature type="transmembrane region" description="Helical" evidence="1">
    <location>
        <begin position="68"/>
        <end position="91"/>
    </location>
</feature>
<dbReference type="AlphaFoldDB" id="A0A1M7IG84"/>
<accession>A0A1M7IG84</accession>
<evidence type="ECO:0000313" key="2">
    <source>
        <dbReference type="EMBL" id="SHM39761.1"/>
    </source>
</evidence>
<gene>
    <name evidence="2" type="ORF">SAMN02745189_02086</name>
</gene>
<keyword evidence="1" id="KW-0472">Membrane</keyword>
<protein>
    <recommendedName>
        <fullName evidence="4">Yip1 domain-containing protein</fullName>
    </recommendedName>
</protein>